<dbReference type="InterPro" id="IPR050425">
    <property type="entry name" value="NAD(P)_dehydrat-like"/>
</dbReference>
<keyword evidence="5" id="KW-1185">Reference proteome</keyword>
<dbReference type="InterPro" id="IPR001509">
    <property type="entry name" value="Epimerase_deHydtase"/>
</dbReference>
<dbReference type="Pfam" id="PF01370">
    <property type="entry name" value="Epimerase"/>
    <property type="match status" value="1"/>
</dbReference>
<dbReference type="PANTHER" id="PTHR10366">
    <property type="entry name" value="NAD DEPENDENT EPIMERASE/DEHYDRATASE"/>
    <property type="match status" value="1"/>
</dbReference>
<feature type="domain" description="NAD-dependent epimerase/dehydratase" evidence="3">
    <location>
        <begin position="6"/>
        <end position="128"/>
    </location>
</feature>
<evidence type="ECO:0000259" key="3">
    <source>
        <dbReference type="Pfam" id="PF01370"/>
    </source>
</evidence>
<dbReference type="SUPFAM" id="SSF51735">
    <property type="entry name" value="NAD(P)-binding Rossmann-fold domains"/>
    <property type="match status" value="1"/>
</dbReference>
<organism evidence="4 5">
    <name type="scientific">Aspergillus sergii</name>
    <dbReference type="NCBI Taxonomy" id="1034303"/>
    <lineage>
        <taxon>Eukaryota</taxon>
        <taxon>Fungi</taxon>
        <taxon>Dikarya</taxon>
        <taxon>Ascomycota</taxon>
        <taxon>Pezizomycotina</taxon>
        <taxon>Eurotiomycetes</taxon>
        <taxon>Eurotiomycetidae</taxon>
        <taxon>Eurotiales</taxon>
        <taxon>Aspergillaceae</taxon>
        <taxon>Aspergillus</taxon>
        <taxon>Aspergillus subgen. Circumdati</taxon>
    </lineage>
</organism>
<dbReference type="AlphaFoldDB" id="A0A5N6XPL8"/>
<dbReference type="Gene3D" id="3.40.50.720">
    <property type="entry name" value="NAD(P)-binding Rossmann-like Domain"/>
    <property type="match status" value="1"/>
</dbReference>
<accession>A0A5N6XPL8</accession>
<dbReference type="InterPro" id="IPR036291">
    <property type="entry name" value="NAD(P)-bd_dom_sf"/>
</dbReference>
<dbReference type="EMBL" id="ML741761">
    <property type="protein sequence ID" value="KAE8334089.1"/>
    <property type="molecule type" value="Genomic_DNA"/>
</dbReference>
<dbReference type="Proteomes" id="UP000325945">
    <property type="component" value="Unassembled WGS sequence"/>
</dbReference>
<sequence>MARELIFITGATGFVGSATVIAVVKGGYRLRICLRKHPDRLQALLSDYSEQYEALFKGHLNGVDYVIYLAHPLPDGTDKEYYFTPAVKLTTVLLKEAARVPSIKKVVITSSIAALMPLDGIPPEFRKAAKSQFILVTRHPVFVYGCNPTQTAAKEIEESSNAHIKALDLAIPDESRYLLSGKGGNWTERIEEEFLSTDSGKAEAELGMQWRSWDRMVRDDVVDQQLEFKKGE</sequence>
<comment type="similarity">
    <text evidence="2">Belongs to the NAD(P)-dependent epimerase/dehydratase family. Dihydroflavonol-4-reductase subfamily.</text>
</comment>
<evidence type="ECO:0000313" key="5">
    <source>
        <dbReference type="Proteomes" id="UP000325945"/>
    </source>
</evidence>
<dbReference type="PANTHER" id="PTHR10366:SF812">
    <property type="entry name" value="VPS9 DOMAIN-CONTAINING PROTEIN"/>
    <property type="match status" value="1"/>
</dbReference>
<name>A0A5N6XPL8_9EURO</name>
<protein>
    <recommendedName>
        <fullName evidence="3">NAD-dependent epimerase/dehydratase domain-containing protein</fullName>
    </recommendedName>
</protein>
<evidence type="ECO:0000256" key="1">
    <source>
        <dbReference type="ARBA" id="ARBA00023002"/>
    </source>
</evidence>
<gene>
    <name evidence="4" type="ORF">BDV39DRAFT_188379</name>
</gene>
<evidence type="ECO:0000256" key="2">
    <source>
        <dbReference type="ARBA" id="ARBA00023445"/>
    </source>
</evidence>
<keyword evidence="1" id="KW-0560">Oxidoreductase</keyword>
<proteinExistence type="inferred from homology"/>
<reference evidence="5" key="1">
    <citation type="submission" date="2019-04" db="EMBL/GenBank/DDBJ databases">
        <title>Friends and foes A comparative genomics studyof 23 Aspergillus species from section Flavi.</title>
        <authorList>
            <consortium name="DOE Joint Genome Institute"/>
            <person name="Kjaerbolling I."/>
            <person name="Vesth T."/>
            <person name="Frisvad J.C."/>
            <person name="Nybo J.L."/>
            <person name="Theobald S."/>
            <person name="Kildgaard S."/>
            <person name="Isbrandt T."/>
            <person name="Kuo A."/>
            <person name="Sato A."/>
            <person name="Lyhne E.K."/>
            <person name="Kogle M.E."/>
            <person name="Wiebenga A."/>
            <person name="Kun R.S."/>
            <person name="Lubbers R.J."/>
            <person name="Makela M.R."/>
            <person name="Barry K."/>
            <person name="Chovatia M."/>
            <person name="Clum A."/>
            <person name="Daum C."/>
            <person name="Haridas S."/>
            <person name="He G."/>
            <person name="LaButti K."/>
            <person name="Lipzen A."/>
            <person name="Mondo S."/>
            <person name="Riley R."/>
            <person name="Salamov A."/>
            <person name="Simmons B.A."/>
            <person name="Magnuson J.K."/>
            <person name="Henrissat B."/>
            <person name="Mortensen U.H."/>
            <person name="Larsen T.O."/>
            <person name="Devries R.P."/>
            <person name="Grigoriev I.V."/>
            <person name="Machida M."/>
            <person name="Baker S.E."/>
            <person name="Andersen M.R."/>
        </authorList>
    </citation>
    <scope>NUCLEOTIDE SEQUENCE [LARGE SCALE GENOMIC DNA]</scope>
    <source>
        <strain evidence="5">CBS 130017</strain>
    </source>
</reference>
<dbReference type="GO" id="GO:0016616">
    <property type="term" value="F:oxidoreductase activity, acting on the CH-OH group of donors, NAD or NADP as acceptor"/>
    <property type="evidence" value="ECO:0007669"/>
    <property type="project" value="TreeGrafter"/>
</dbReference>
<evidence type="ECO:0000313" key="4">
    <source>
        <dbReference type="EMBL" id="KAE8334089.1"/>
    </source>
</evidence>